<accession>A0A2W5T9Z8</accession>
<comment type="caution">
    <text evidence="1">The sequence shown here is derived from an EMBL/GenBank/DDBJ whole genome shotgun (WGS) entry which is preliminary data.</text>
</comment>
<dbReference type="Proteomes" id="UP000249061">
    <property type="component" value="Unassembled WGS sequence"/>
</dbReference>
<evidence type="ECO:0008006" key="3">
    <source>
        <dbReference type="Google" id="ProtNLM"/>
    </source>
</evidence>
<name>A0A2W5T9Z8_9BACT</name>
<proteinExistence type="predicted"/>
<gene>
    <name evidence="1" type="ORF">DI536_15565</name>
</gene>
<sequence>MIVQVIGIPASGTTARVGERFRLREGQPLRIGTASDARIRVTAPATTELRILHAPSGTGVELEASGVRVSICGVNVAAGSSAVVHDGDCLFIDEALVLQFLNDAPKPPPRNLEFERTIAGQDDNADGWRVYLDFLEEQGDPLLSWVRSPHEPEARLRRLGGLGEAVVAGEVLPTWNQYGFVTSVRILRAASRRPGRLAWLIGQAGRLPVARLLSSLHVELFSGGTVNDVEAVSALNALSGCDFVTSLREVSLGFVGAGGAWPQTDEAWLQLQRVAPYLQGSWATVVSAGLRARLKLEAWTPTASAAWSDVVLNPQRTEVGGGAECLARLVGDVPRLACSLHRTVEGEWVVHDERADPFHSGGGRYALRVNGVPVARAVLKPGDVVEPVEGVRLRFELVSG</sequence>
<evidence type="ECO:0000313" key="2">
    <source>
        <dbReference type="Proteomes" id="UP000249061"/>
    </source>
</evidence>
<organism evidence="1 2">
    <name type="scientific">Archangium gephyra</name>
    <dbReference type="NCBI Taxonomy" id="48"/>
    <lineage>
        <taxon>Bacteria</taxon>
        <taxon>Pseudomonadati</taxon>
        <taxon>Myxococcota</taxon>
        <taxon>Myxococcia</taxon>
        <taxon>Myxococcales</taxon>
        <taxon>Cystobacterineae</taxon>
        <taxon>Archangiaceae</taxon>
        <taxon>Archangium</taxon>
    </lineage>
</organism>
<evidence type="ECO:0000313" key="1">
    <source>
        <dbReference type="EMBL" id="PZR12319.1"/>
    </source>
</evidence>
<dbReference type="AlphaFoldDB" id="A0A2W5T9Z8"/>
<dbReference type="EMBL" id="QFQP01000012">
    <property type="protein sequence ID" value="PZR12319.1"/>
    <property type="molecule type" value="Genomic_DNA"/>
</dbReference>
<protein>
    <recommendedName>
        <fullName evidence="3">FHA domain-containing protein</fullName>
    </recommendedName>
</protein>
<reference evidence="1 2" key="1">
    <citation type="submission" date="2017-08" db="EMBL/GenBank/DDBJ databases">
        <title>Infants hospitalized years apart are colonized by the same room-sourced microbial strains.</title>
        <authorList>
            <person name="Brooks B."/>
            <person name="Olm M.R."/>
            <person name="Firek B.A."/>
            <person name="Baker R."/>
            <person name="Thomas B.C."/>
            <person name="Morowitz M.J."/>
            <person name="Banfield J.F."/>
        </authorList>
    </citation>
    <scope>NUCLEOTIDE SEQUENCE [LARGE SCALE GENOMIC DNA]</scope>
    <source>
        <strain evidence="1">S2_003_000_R2_14</strain>
    </source>
</reference>